<feature type="transmembrane region" description="Helical" evidence="9">
    <location>
        <begin position="78"/>
        <end position="99"/>
    </location>
</feature>
<keyword evidence="11" id="KW-1185">Reference proteome</keyword>
<dbReference type="Pfam" id="PF01594">
    <property type="entry name" value="AI-2E_transport"/>
    <property type="match status" value="1"/>
</dbReference>
<keyword evidence="6 9" id="KW-1133">Transmembrane helix</keyword>
<comment type="caution">
    <text evidence="10">The sequence shown here is derived from an EMBL/GenBank/DDBJ whole genome shotgun (WGS) entry which is preliminary data.</text>
</comment>
<feature type="transmembrane region" description="Helical" evidence="9">
    <location>
        <begin position="106"/>
        <end position="127"/>
    </location>
</feature>
<feature type="transmembrane region" description="Helical" evidence="9">
    <location>
        <begin position="244"/>
        <end position="266"/>
    </location>
</feature>
<protein>
    <submittedName>
        <fullName evidence="10">AI-2E family transporter</fullName>
    </submittedName>
</protein>
<evidence type="ECO:0000313" key="10">
    <source>
        <dbReference type="EMBL" id="GAA4397204.1"/>
    </source>
</evidence>
<evidence type="ECO:0000256" key="8">
    <source>
        <dbReference type="SAM" id="MobiDB-lite"/>
    </source>
</evidence>
<keyword evidence="7 9" id="KW-0472">Membrane</keyword>
<evidence type="ECO:0000256" key="5">
    <source>
        <dbReference type="ARBA" id="ARBA00022692"/>
    </source>
</evidence>
<feature type="transmembrane region" description="Helical" evidence="9">
    <location>
        <begin position="272"/>
        <end position="292"/>
    </location>
</feature>
<proteinExistence type="inferred from homology"/>
<feature type="transmembrane region" description="Helical" evidence="9">
    <location>
        <begin position="194"/>
        <end position="223"/>
    </location>
</feature>
<evidence type="ECO:0000256" key="9">
    <source>
        <dbReference type="SAM" id="Phobius"/>
    </source>
</evidence>
<accession>A0ABP8JWH1</accession>
<comment type="subcellular location">
    <subcellularLocation>
        <location evidence="1">Cell membrane</location>
        <topology evidence="1">Multi-pass membrane protein</topology>
    </subcellularLocation>
</comment>
<evidence type="ECO:0000256" key="4">
    <source>
        <dbReference type="ARBA" id="ARBA00022475"/>
    </source>
</evidence>
<evidence type="ECO:0000256" key="1">
    <source>
        <dbReference type="ARBA" id="ARBA00004651"/>
    </source>
</evidence>
<dbReference type="PANTHER" id="PTHR21716:SF53">
    <property type="entry name" value="PERMEASE PERM-RELATED"/>
    <property type="match status" value="1"/>
</dbReference>
<dbReference type="EMBL" id="BAABGM010000001">
    <property type="protein sequence ID" value="GAA4397204.1"/>
    <property type="molecule type" value="Genomic_DNA"/>
</dbReference>
<dbReference type="PANTHER" id="PTHR21716">
    <property type="entry name" value="TRANSMEMBRANE PROTEIN"/>
    <property type="match status" value="1"/>
</dbReference>
<keyword evidence="4" id="KW-1003">Cell membrane</keyword>
<organism evidence="10 11">
    <name type="scientific">Fodinibacter luteus</name>
    <dbReference type="NCBI Taxonomy" id="552064"/>
    <lineage>
        <taxon>Bacteria</taxon>
        <taxon>Bacillati</taxon>
        <taxon>Actinomycetota</taxon>
        <taxon>Actinomycetes</taxon>
        <taxon>Micrococcales</taxon>
        <taxon>Intrasporangiaceae</taxon>
        <taxon>Fodinibacter (ex Wang et al. 2009)</taxon>
    </lineage>
</organism>
<name>A0ABP8JWH1_9MICO</name>
<feature type="compositionally biased region" description="Basic and acidic residues" evidence="8">
    <location>
        <begin position="402"/>
        <end position="428"/>
    </location>
</feature>
<evidence type="ECO:0000256" key="3">
    <source>
        <dbReference type="ARBA" id="ARBA00022448"/>
    </source>
</evidence>
<comment type="similarity">
    <text evidence="2">Belongs to the autoinducer-2 exporter (AI-2E) (TC 2.A.86) family.</text>
</comment>
<evidence type="ECO:0000256" key="6">
    <source>
        <dbReference type="ARBA" id="ARBA00022989"/>
    </source>
</evidence>
<dbReference type="Proteomes" id="UP001500945">
    <property type="component" value="Unassembled WGS sequence"/>
</dbReference>
<keyword evidence="3" id="KW-0813">Transport</keyword>
<evidence type="ECO:0000256" key="7">
    <source>
        <dbReference type="ARBA" id="ARBA00023136"/>
    </source>
</evidence>
<reference evidence="11" key="1">
    <citation type="journal article" date="2019" name="Int. J. Syst. Evol. Microbiol.">
        <title>The Global Catalogue of Microorganisms (GCM) 10K type strain sequencing project: providing services to taxonomists for standard genome sequencing and annotation.</title>
        <authorList>
            <consortium name="The Broad Institute Genomics Platform"/>
            <consortium name="The Broad Institute Genome Sequencing Center for Infectious Disease"/>
            <person name="Wu L."/>
            <person name="Ma J."/>
        </authorList>
    </citation>
    <scope>NUCLEOTIDE SEQUENCE [LARGE SCALE GENOMIC DNA]</scope>
    <source>
        <strain evidence="11">JCM 17809</strain>
    </source>
</reference>
<feature type="transmembrane region" description="Helical" evidence="9">
    <location>
        <begin position="343"/>
        <end position="370"/>
    </location>
</feature>
<sequence>MRLRLPRPSRTGADPAGLPGSIVRADAVHPLSATDPRRPAQWSVPLGVRTASEWAWRGLVIGAAAIALLYLAGLLSEVVIPLLVALLLTALLQPVYDLLSRVVPRGLAAGLTVLGTLAVVFGLLSFVGSQLTSQLDDITTKVTEGIDQIRRWLNTTFGVTDTQLEGYIDQARDWLSSGNLADTATSAGLTATHIVAGFFLAMFTLYFFLYDGPVVWGWAVRLFPRGAREKVHSSGLIAWAQLSAFTRATLLVAAVDAIGIGVGAAILGVPFAAGIALIVFFGAFIPVVGAAISGTVAVLLALVALGPIQALIMLGIVIGVQQIESHLLQPLLVGRAMRIHPLAVILAIAAGIVLAGIIGGLIAVPTVAVLNAVGHHLLDGPEADDDVPPGKGQTPDEVLGPDARDRAEADAQDLADRAEQGAREQAPD</sequence>
<dbReference type="RefSeq" id="WP_345201297.1">
    <property type="nucleotide sequence ID" value="NZ_BAABGM010000001.1"/>
</dbReference>
<dbReference type="InterPro" id="IPR002549">
    <property type="entry name" value="AI-2E-like"/>
</dbReference>
<feature type="transmembrane region" description="Helical" evidence="9">
    <location>
        <begin position="299"/>
        <end position="323"/>
    </location>
</feature>
<evidence type="ECO:0000256" key="2">
    <source>
        <dbReference type="ARBA" id="ARBA00009773"/>
    </source>
</evidence>
<feature type="region of interest" description="Disordered" evidence="8">
    <location>
        <begin position="381"/>
        <end position="428"/>
    </location>
</feature>
<evidence type="ECO:0000313" key="11">
    <source>
        <dbReference type="Proteomes" id="UP001500945"/>
    </source>
</evidence>
<gene>
    <name evidence="10" type="ORF">GCM10023168_01930</name>
</gene>
<keyword evidence="5 9" id="KW-0812">Transmembrane</keyword>